<evidence type="ECO:0000313" key="5">
    <source>
        <dbReference type="RefSeq" id="XP_037880057.1"/>
    </source>
</evidence>
<evidence type="ECO:0000259" key="3">
    <source>
        <dbReference type="Pfam" id="PF21773"/>
    </source>
</evidence>
<proteinExistence type="predicted"/>
<accession>A0A8U0W4D8</accession>
<dbReference type="PANTHER" id="PTHR21694">
    <property type="entry name" value="COILED-COIL DOMAIN-CONTAINING PROTEIN 63"/>
    <property type="match status" value="1"/>
</dbReference>
<feature type="coiled-coil region" evidence="2">
    <location>
        <begin position="323"/>
        <end position="390"/>
    </location>
</feature>
<feature type="coiled-coil region" evidence="2">
    <location>
        <begin position="16"/>
        <end position="54"/>
    </location>
</feature>
<keyword evidence="1 2" id="KW-0175">Coiled coil</keyword>
<evidence type="ECO:0000313" key="4">
    <source>
        <dbReference type="Proteomes" id="UP000092443"/>
    </source>
</evidence>
<dbReference type="InterPro" id="IPR049258">
    <property type="entry name" value="ODAD1_CC"/>
</dbReference>
<dbReference type="Proteomes" id="UP000092443">
    <property type="component" value="Unplaced"/>
</dbReference>
<dbReference type="InterPro" id="IPR051876">
    <property type="entry name" value="ODA-DC/CCD"/>
</dbReference>
<feature type="coiled-coil region" evidence="2">
    <location>
        <begin position="102"/>
        <end position="153"/>
    </location>
</feature>
<reference evidence="5" key="1">
    <citation type="submission" date="2025-08" db="UniProtKB">
        <authorList>
            <consortium name="RefSeq"/>
        </authorList>
    </citation>
    <scope>IDENTIFICATION</scope>
    <source>
        <tissue evidence="5">Whole body pupa</tissue>
    </source>
</reference>
<evidence type="ECO:0000256" key="1">
    <source>
        <dbReference type="ARBA" id="ARBA00023054"/>
    </source>
</evidence>
<organism evidence="4 5">
    <name type="scientific">Glossina fuscipes</name>
    <dbReference type="NCBI Taxonomy" id="7396"/>
    <lineage>
        <taxon>Eukaryota</taxon>
        <taxon>Metazoa</taxon>
        <taxon>Ecdysozoa</taxon>
        <taxon>Arthropoda</taxon>
        <taxon>Hexapoda</taxon>
        <taxon>Insecta</taxon>
        <taxon>Pterygota</taxon>
        <taxon>Neoptera</taxon>
        <taxon>Endopterygota</taxon>
        <taxon>Diptera</taxon>
        <taxon>Brachycera</taxon>
        <taxon>Muscomorpha</taxon>
        <taxon>Hippoboscoidea</taxon>
        <taxon>Glossinidae</taxon>
        <taxon>Glossina</taxon>
    </lineage>
</organism>
<keyword evidence="4" id="KW-1185">Reference proteome</keyword>
<evidence type="ECO:0000256" key="2">
    <source>
        <dbReference type="SAM" id="Coils"/>
    </source>
</evidence>
<dbReference type="GeneID" id="119631696"/>
<dbReference type="Pfam" id="PF21773">
    <property type="entry name" value="ODAD1_CC"/>
    <property type="match status" value="1"/>
</dbReference>
<feature type="coiled-coil region" evidence="2">
    <location>
        <begin position="262"/>
        <end position="299"/>
    </location>
</feature>
<sequence>MMNNHADVDQLADAELQRLHRQLRSLQLELRSLLDNKTKQLKKQNQIITVLQLEHQTLKCEINTLERGVHAKRNSLKKNYLINLQQQFIDIQRISQTERTSLWELEGHIKKIEKEIDILRKLEVPDSCYKDTIHKVQKSVVKLENRLDVVNKKCSDVLTENSKLRHSIDHMLQDRANFNEMWQSMVTQFNDGKKYIMELIDQSTLAYDQREELYNKLQVLKDRNENDKIMHIQEMREMQRRLEHDAKLQKFYDIKCKKRLNLEMEHREMDKKLAKKEAFEKQLNEYNEIIDKMKKLYEEPDTSRLIAQFRRQEDENFALFNYVNELSHEVEVLNDVTQELNDEIERQQAELLEKELKQKTEALDYLTEELQNAEISNNEAKHKLDSLDTRLQLLLSGIGDIFKELSGEDAPILNVLSFNTLLTAHNVKLFIGVIERRTNICISNINIEEDLSNKILAKKDRIPKFNVKDNVKQRY</sequence>
<dbReference type="RefSeq" id="XP_037880057.1">
    <property type="nucleotide sequence ID" value="XM_038024129.1"/>
</dbReference>
<protein>
    <submittedName>
        <fullName evidence="5">Coiled-coil domain-containing protein 63</fullName>
    </submittedName>
</protein>
<dbReference type="KEGG" id="gfs:119631696"/>
<gene>
    <name evidence="5" type="primary">LOC119631696</name>
</gene>
<dbReference type="PANTHER" id="PTHR21694:SF18">
    <property type="entry name" value="COILED-COIL DOMAIN-CONTAINING PROTEIN 63"/>
    <property type="match status" value="1"/>
</dbReference>
<feature type="domain" description="ODAD1 central coiled coil region" evidence="3">
    <location>
        <begin position="137"/>
        <end position="416"/>
    </location>
</feature>
<dbReference type="AlphaFoldDB" id="A0A8U0W4D8"/>
<name>A0A8U0W4D8_9MUSC</name>